<keyword evidence="2" id="KW-1185">Reference proteome</keyword>
<reference evidence="1 2" key="1">
    <citation type="submission" date="2016-03" db="EMBL/GenBank/DDBJ databases">
        <title>Acetic acid bacteria sequencing.</title>
        <authorList>
            <person name="Brandt J."/>
            <person name="Jakob F."/>
            <person name="Vogel R.F."/>
        </authorList>
    </citation>
    <scope>NUCLEOTIDE SEQUENCE [LARGE SCALE GENOMIC DNA]</scope>
    <source>
        <strain evidence="1 2">NBRC 101099</strain>
    </source>
</reference>
<dbReference type="RefSeq" id="WP_077807666.1">
    <property type="nucleotide sequence ID" value="NZ_BJXS01000006.1"/>
</dbReference>
<accession>A0A1U9KSC7</accession>
<dbReference type="STRING" id="320497.A0U93_12575"/>
<name>A0A1U9KSC7_9PROT</name>
<dbReference type="KEGG" id="nch:A0U93_12575"/>
<dbReference type="InterPro" id="IPR018673">
    <property type="entry name" value="DUF2141"/>
</dbReference>
<evidence type="ECO:0000313" key="2">
    <source>
        <dbReference type="Proteomes" id="UP000188604"/>
    </source>
</evidence>
<dbReference type="Proteomes" id="UP000188604">
    <property type="component" value="Chromosome"/>
</dbReference>
<proteinExistence type="predicted"/>
<evidence type="ECO:0000313" key="1">
    <source>
        <dbReference type="EMBL" id="AQS88627.1"/>
    </source>
</evidence>
<dbReference type="Pfam" id="PF09912">
    <property type="entry name" value="DUF2141"/>
    <property type="match status" value="1"/>
</dbReference>
<sequence length="137" mass="14552">MKRILGLALIAIAGTAGAATLNVTIDNIPDAQGNIRIALCSHADFLRPTCQYTAQTPARSGSVQLALNDVAPGTYALQAFQDRNGNRKLDRSFIGMPQEPLGFSRDPKLRFGPPDFDQADIAVTPAGGAITVHLITH</sequence>
<gene>
    <name evidence="1" type="ORF">A0U93_12575</name>
</gene>
<dbReference type="EMBL" id="CP014691">
    <property type="protein sequence ID" value="AQS88627.1"/>
    <property type="molecule type" value="Genomic_DNA"/>
</dbReference>
<organism evidence="1 2">
    <name type="scientific">Neoasaia chiangmaiensis</name>
    <dbReference type="NCBI Taxonomy" id="320497"/>
    <lineage>
        <taxon>Bacteria</taxon>
        <taxon>Pseudomonadati</taxon>
        <taxon>Pseudomonadota</taxon>
        <taxon>Alphaproteobacteria</taxon>
        <taxon>Acetobacterales</taxon>
        <taxon>Acetobacteraceae</taxon>
        <taxon>Neoasaia</taxon>
    </lineage>
</organism>
<dbReference type="AlphaFoldDB" id="A0A1U9KSC7"/>
<protein>
    <submittedName>
        <fullName evidence="1">Uncharacterized protein</fullName>
    </submittedName>
</protein>